<accession>A0A0D2NUT0</accession>
<dbReference type="Proteomes" id="UP000054270">
    <property type="component" value="Unassembled WGS sequence"/>
</dbReference>
<dbReference type="EMBL" id="KN817548">
    <property type="protein sequence ID" value="KJA22604.1"/>
    <property type="molecule type" value="Genomic_DNA"/>
</dbReference>
<protein>
    <submittedName>
        <fullName evidence="2">Uncharacterized protein</fullName>
    </submittedName>
</protein>
<organism evidence="2 3">
    <name type="scientific">Hypholoma sublateritium (strain FD-334 SS-4)</name>
    <dbReference type="NCBI Taxonomy" id="945553"/>
    <lineage>
        <taxon>Eukaryota</taxon>
        <taxon>Fungi</taxon>
        <taxon>Dikarya</taxon>
        <taxon>Basidiomycota</taxon>
        <taxon>Agaricomycotina</taxon>
        <taxon>Agaricomycetes</taxon>
        <taxon>Agaricomycetidae</taxon>
        <taxon>Agaricales</taxon>
        <taxon>Agaricineae</taxon>
        <taxon>Strophariaceae</taxon>
        <taxon>Hypholoma</taxon>
    </lineage>
</organism>
<proteinExistence type="predicted"/>
<feature type="region of interest" description="Disordered" evidence="1">
    <location>
        <begin position="215"/>
        <end position="239"/>
    </location>
</feature>
<name>A0A0D2NUT0_HYPSF</name>
<evidence type="ECO:0000313" key="2">
    <source>
        <dbReference type="EMBL" id="KJA22604.1"/>
    </source>
</evidence>
<reference evidence="3" key="1">
    <citation type="submission" date="2014-04" db="EMBL/GenBank/DDBJ databases">
        <title>Evolutionary Origins and Diversification of the Mycorrhizal Mutualists.</title>
        <authorList>
            <consortium name="DOE Joint Genome Institute"/>
            <consortium name="Mycorrhizal Genomics Consortium"/>
            <person name="Kohler A."/>
            <person name="Kuo A."/>
            <person name="Nagy L.G."/>
            <person name="Floudas D."/>
            <person name="Copeland A."/>
            <person name="Barry K.W."/>
            <person name="Cichocki N."/>
            <person name="Veneault-Fourrey C."/>
            <person name="LaButti K."/>
            <person name="Lindquist E.A."/>
            <person name="Lipzen A."/>
            <person name="Lundell T."/>
            <person name="Morin E."/>
            <person name="Murat C."/>
            <person name="Riley R."/>
            <person name="Ohm R."/>
            <person name="Sun H."/>
            <person name="Tunlid A."/>
            <person name="Henrissat B."/>
            <person name="Grigoriev I.V."/>
            <person name="Hibbett D.S."/>
            <person name="Martin F."/>
        </authorList>
    </citation>
    <scope>NUCLEOTIDE SEQUENCE [LARGE SCALE GENOMIC DNA]</scope>
    <source>
        <strain evidence="3">FD-334 SS-4</strain>
    </source>
</reference>
<evidence type="ECO:0000256" key="1">
    <source>
        <dbReference type="SAM" id="MobiDB-lite"/>
    </source>
</evidence>
<evidence type="ECO:0000313" key="3">
    <source>
        <dbReference type="Proteomes" id="UP000054270"/>
    </source>
</evidence>
<dbReference type="AlphaFoldDB" id="A0A0D2NUT0"/>
<sequence>MPRVRYTLHLASFAGTKGCVQKMARADASDSESRQHTPVPDAQATILSSYYPLTPNTTAPLPIALVTPLPLVPEIAFGVFAEEWVAQRAAALPPRFARKLATGSPRWTPSAVRRDKDGDIIMDADSVSPPWIARKLSAHRAALCMAVTPTGSEGPLELEYHSNAGSPAIVVDGAIEDDTTATAPVTSPAASVLDVGPCIKRARVTVVAPSDRVLRSRKGTPRPIPRRLEKQDGTEGQRAARMKAVRFSTPVGGKGQMYAGEVARKCTVFAEERHGFRIICASPV</sequence>
<feature type="compositionally biased region" description="Basic and acidic residues" evidence="1">
    <location>
        <begin position="226"/>
        <end position="235"/>
    </location>
</feature>
<keyword evidence="3" id="KW-1185">Reference proteome</keyword>
<gene>
    <name evidence="2" type="ORF">HYPSUDRAFT_1083942</name>
</gene>